<name>A0ACB7XV16_9ERIC</name>
<evidence type="ECO:0000313" key="1">
    <source>
        <dbReference type="EMBL" id="KAH7844949.1"/>
    </source>
</evidence>
<gene>
    <name evidence="1" type="ORF">Vadar_033602</name>
</gene>
<protein>
    <submittedName>
        <fullName evidence="1">Uncharacterized protein</fullName>
    </submittedName>
</protein>
<proteinExistence type="predicted"/>
<dbReference type="Proteomes" id="UP000828048">
    <property type="component" value="Chromosome 1"/>
</dbReference>
<comment type="caution">
    <text evidence="1">The sequence shown here is derived from an EMBL/GenBank/DDBJ whole genome shotgun (WGS) entry which is preliminary data.</text>
</comment>
<reference evidence="1 2" key="1">
    <citation type="journal article" date="2021" name="Hortic Res">
        <title>High-quality reference genome and annotation aids understanding of berry development for evergreen blueberry (Vaccinium darrowii).</title>
        <authorList>
            <person name="Yu J."/>
            <person name="Hulse-Kemp A.M."/>
            <person name="Babiker E."/>
            <person name="Staton M."/>
        </authorList>
    </citation>
    <scope>NUCLEOTIDE SEQUENCE [LARGE SCALE GENOMIC DNA]</scope>
    <source>
        <strain evidence="2">cv. NJ 8807/NJ 8810</strain>
        <tissue evidence="1">Young leaf</tissue>
    </source>
</reference>
<evidence type="ECO:0000313" key="2">
    <source>
        <dbReference type="Proteomes" id="UP000828048"/>
    </source>
</evidence>
<accession>A0ACB7XV16</accession>
<keyword evidence="2" id="KW-1185">Reference proteome</keyword>
<dbReference type="EMBL" id="CM037151">
    <property type="protein sequence ID" value="KAH7844949.1"/>
    <property type="molecule type" value="Genomic_DNA"/>
</dbReference>
<organism evidence="1 2">
    <name type="scientific">Vaccinium darrowii</name>
    <dbReference type="NCBI Taxonomy" id="229202"/>
    <lineage>
        <taxon>Eukaryota</taxon>
        <taxon>Viridiplantae</taxon>
        <taxon>Streptophyta</taxon>
        <taxon>Embryophyta</taxon>
        <taxon>Tracheophyta</taxon>
        <taxon>Spermatophyta</taxon>
        <taxon>Magnoliopsida</taxon>
        <taxon>eudicotyledons</taxon>
        <taxon>Gunneridae</taxon>
        <taxon>Pentapetalae</taxon>
        <taxon>asterids</taxon>
        <taxon>Ericales</taxon>
        <taxon>Ericaceae</taxon>
        <taxon>Vaccinioideae</taxon>
        <taxon>Vaccinieae</taxon>
        <taxon>Vaccinium</taxon>
    </lineage>
</organism>
<sequence>MNSALDRSNIKMDKLWIIRESFKRQKLYEGQDVKVDEDKISDLPDCVLHHILSMLPTKDAGATCLLSTRWKYLSTSVPNIEGQDVKANEDKISDLPDCIVHHILSMLPTKDVVSTCLLSKRWKYLWTSVPNIDFDDSSLYPSEVNDWDTVKLTCFMNFVEKVLFLHDDSNMEKFRLSCRVCFDASRIHAWVSAAMKHKVQELDLCLFVETPFALPPKVFVSEFLTVVKIAMNCVLELPTCISFPQLKTLHLALVTFLDDDSTQKLLSSCPVLQDLSILDCEWMNLKHIVVSIPTLTSLTMDDLPYFGSADELNGCEIKIEAANLAFLKYNGCLLNEIVLSNLPSLVDAYVYVAILGERQQEIANRAIKVLRGLHSVKSMRMSTGAIESLFLTDNVPHRLPTFQNLTSLELSMRINKHSIPKVLNFLQFTPNLESLVFFEGSKPCVCLEEDWILKPAPNCFMSCLKSVKLNNFHGNDEEMCMLKYILKNALVLERLNSIHKLCNHVPVNFYGPTTKLIVEVSALKEDFQLILCLRNYRPVVQND</sequence>